<dbReference type="GO" id="GO:0003677">
    <property type="term" value="F:DNA binding"/>
    <property type="evidence" value="ECO:0007669"/>
    <property type="project" value="UniProtKB-KW"/>
</dbReference>
<accession>A0A1I2RCD7</accession>
<reference evidence="3" key="1">
    <citation type="submission" date="2016-10" db="EMBL/GenBank/DDBJ databases">
        <authorList>
            <person name="Varghese N."/>
            <person name="Submissions S."/>
        </authorList>
    </citation>
    <scope>NUCLEOTIDE SEQUENCE [LARGE SCALE GENOMIC DNA]</scope>
    <source>
        <strain evidence="3">CGMCC 1.7739</strain>
    </source>
</reference>
<dbReference type="InterPro" id="IPR038461">
    <property type="entry name" value="Schlafen_AlbA_2_dom_sf"/>
</dbReference>
<organism evidence="2 3">
    <name type="scientific">Halopelagius inordinatus</name>
    <dbReference type="NCBI Taxonomy" id="553467"/>
    <lineage>
        <taxon>Archaea</taxon>
        <taxon>Methanobacteriati</taxon>
        <taxon>Methanobacteriota</taxon>
        <taxon>Stenosarchaea group</taxon>
        <taxon>Halobacteria</taxon>
        <taxon>Halobacteriales</taxon>
        <taxon>Haloferacaceae</taxon>
    </lineage>
</organism>
<keyword evidence="3" id="KW-1185">Reference proteome</keyword>
<dbReference type="OrthoDB" id="351226at2157"/>
<dbReference type="PANTHER" id="PTHR30595:SF6">
    <property type="entry name" value="SCHLAFEN ALBA-2 DOMAIN-CONTAINING PROTEIN"/>
    <property type="match status" value="1"/>
</dbReference>
<dbReference type="Pfam" id="PF04326">
    <property type="entry name" value="SLFN_AlbA_2"/>
    <property type="match status" value="1"/>
</dbReference>
<sequence length="300" mass="35451">MESQLFPTEVLEWTWETIESLRENEQEENRYLEYKAHLHYPEDENDKSKTEWRHNIEAEITAFANANGGILLFGVGDDRTPIPFEPPEHDVARTVNQFIQNSTPVPQVDVSTMRAPTDEVDRIIVVVRVHEATRKPVMTSKSACYVRITESKHPMSREQIESMFVEADRRQQAVRQLEMEIEQFLDIYEETFDDYLLTDAPPDYYLINKIDFYRVFQENTHLYSDEEVSQNIRNILSELRKIELGERYERRLKDGEVPNPFEDSKRKNVAGRQELERQVNRLKNMILQLIESADLDVEPR</sequence>
<dbReference type="AlphaFoldDB" id="A0A1I2RCD7"/>
<keyword evidence="2" id="KW-0238">DNA-binding</keyword>
<gene>
    <name evidence="2" type="ORF">SAMN04488063_1781</name>
</gene>
<dbReference type="Gene3D" id="3.30.950.30">
    <property type="entry name" value="Schlafen, AAA domain"/>
    <property type="match status" value="1"/>
</dbReference>
<dbReference type="RefSeq" id="WP_092891347.1">
    <property type="nucleotide sequence ID" value="NZ_FOOQ01000002.1"/>
</dbReference>
<dbReference type="STRING" id="553467.SAMN04488063_1781"/>
<evidence type="ECO:0000313" key="2">
    <source>
        <dbReference type="EMBL" id="SFG35466.1"/>
    </source>
</evidence>
<evidence type="ECO:0000313" key="3">
    <source>
        <dbReference type="Proteomes" id="UP000198876"/>
    </source>
</evidence>
<dbReference type="PANTHER" id="PTHR30595">
    <property type="entry name" value="GLPR-RELATED TRANSCRIPTIONAL REPRESSOR"/>
    <property type="match status" value="1"/>
</dbReference>
<proteinExistence type="predicted"/>
<dbReference type="EMBL" id="FOOQ01000002">
    <property type="protein sequence ID" value="SFG35466.1"/>
    <property type="molecule type" value="Genomic_DNA"/>
</dbReference>
<name>A0A1I2RCD7_9EURY</name>
<feature type="domain" description="Schlafen AlbA-2" evidence="1">
    <location>
        <begin position="28"/>
        <end position="156"/>
    </location>
</feature>
<evidence type="ECO:0000259" key="1">
    <source>
        <dbReference type="Pfam" id="PF04326"/>
    </source>
</evidence>
<dbReference type="Proteomes" id="UP000198876">
    <property type="component" value="Unassembled WGS sequence"/>
</dbReference>
<protein>
    <submittedName>
        <fullName evidence="2">Putative DNA-binding domain-containing protein</fullName>
    </submittedName>
</protein>
<dbReference type="InterPro" id="IPR007421">
    <property type="entry name" value="Schlafen_AlbA_2_dom"/>
</dbReference>